<accession>A0ABQ5EIF5</accession>
<proteinExistence type="predicted"/>
<reference evidence="1" key="1">
    <citation type="journal article" date="2022" name="Int. J. Mol. Sci.">
        <title>Draft Genome of Tanacetum Coccineum: Genomic Comparison of Closely Related Tanacetum-Family Plants.</title>
        <authorList>
            <person name="Yamashiro T."/>
            <person name="Shiraishi A."/>
            <person name="Nakayama K."/>
            <person name="Satake H."/>
        </authorList>
    </citation>
    <scope>NUCLEOTIDE SEQUENCE</scope>
</reference>
<sequence length="86" mass="10116">MPRQLPRGCHVRGQSWWRRLIIDWRLRGGSRRWPLMIRCGGWLIRDRHVAKAAVSGLDPMHLEDCSNEWLLMAGDGSEVIDWLRII</sequence>
<evidence type="ECO:0000313" key="2">
    <source>
        <dbReference type="Proteomes" id="UP001151760"/>
    </source>
</evidence>
<dbReference type="EMBL" id="BQNB010016340">
    <property type="protein sequence ID" value="GJT50654.1"/>
    <property type="molecule type" value="Genomic_DNA"/>
</dbReference>
<gene>
    <name evidence="1" type="ORF">Tco_0976811</name>
</gene>
<organism evidence="1 2">
    <name type="scientific">Tanacetum coccineum</name>
    <dbReference type="NCBI Taxonomy" id="301880"/>
    <lineage>
        <taxon>Eukaryota</taxon>
        <taxon>Viridiplantae</taxon>
        <taxon>Streptophyta</taxon>
        <taxon>Embryophyta</taxon>
        <taxon>Tracheophyta</taxon>
        <taxon>Spermatophyta</taxon>
        <taxon>Magnoliopsida</taxon>
        <taxon>eudicotyledons</taxon>
        <taxon>Gunneridae</taxon>
        <taxon>Pentapetalae</taxon>
        <taxon>asterids</taxon>
        <taxon>campanulids</taxon>
        <taxon>Asterales</taxon>
        <taxon>Asteraceae</taxon>
        <taxon>Asteroideae</taxon>
        <taxon>Anthemideae</taxon>
        <taxon>Anthemidinae</taxon>
        <taxon>Tanacetum</taxon>
    </lineage>
</organism>
<keyword evidence="2" id="KW-1185">Reference proteome</keyword>
<name>A0ABQ5EIF5_9ASTR</name>
<protein>
    <submittedName>
        <fullName evidence="1">Uncharacterized protein</fullName>
    </submittedName>
</protein>
<dbReference type="Proteomes" id="UP001151760">
    <property type="component" value="Unassembled WGS sequence"/>
</dbReference>
<comment type="caution">
    <text evidence="1">The sequence shown here is derived from an EMBL/GenBank/DDBJ whole genome shotgun (WGS) entry which is preliminary data.</text>
</comment>
<reference evidence="1" key="2">
    <citation type="submission" date="2022-01" db="EMBL/GenBank/DDBJ databases">
        <authorList>
            <person name="Yamashiro T."/>
            <person name="Shiraishi A."/>
            <person name="Satake H."/>
            <person name="Nakayama K."/>
        </authorList>
    </citation>
    <scope>NUCLEOTIDE SEQUENCE</scope>
</reference>
<evidence type="ECO:0000313" key="1">
    <source>
        <dbReference type="EMBL" id="GJT50654.1"/>
    </source>
</evidence>